<gene>
    <name evidence="9" type="ORF">H8S77_25920</name>
</gene>
<evidence type="ECO:0000313" key="9">
    <source>
        <dbReference type="EMBL" id="MBC5646309.1"/>
    </source>
</evidence>
<dbReference type="InterPro" id="IPR007627">
    <property type="entry name" value="RNA_pol_sigma70_r2"/>
</dbReference>
<dbReference type="PANTHER" id="PTHR43133:SF46">
    <property type="entry name" value="RNA POLYMERASE SIGMA-70 FACTOR ECF SUBFAMILY"/>
    <property type="match status" value="1"/>
</dbReference>
<dbReference type="InterPro" id="IPR000838">
    <property type="entry name" value="RNA_pol_sigma70_ECF_CS"/>
</dbReference>
<evidence type="ECO:0000259" key="7">
    <source>
        <dbReference type="Pfam" id="PF04542"/>
    </source>
</evidence>
<keyword evidence="10" id="KW-1185">Reference proteome</keyword>
<dbReference type="InterPro" id="IPR013325">
    <property type="entry name" value="RNA_pol_sigma_r2"/>
</dbReference>
<dbReference type="Pfam" id="PF04542">
    <property type="entry name" value="Sigma70_r2"/>
    <property type="match status" value="1"/>
</dbReference>
<dbReference type="SUPFAM" id="SSF88946">
    <property type="entry name" value="Sigma2 domain of RNA polymerase sigma factors"/>
    <property type="match status" value="1"/>
</dbReference>
<evidence type="ECO:0000256" key="2">
    <source>
        <dbReference type="ARBA" id="ARBA00023015"/>
    </source>
</evidence>
<evidence type="ECO:0000256" key="3">
    <source>
        <dbReference type="ARBA" id="ARBA00023082"/>
    </source>
</evidence>
<accession>A0ABR7EB24</accession>
<dbReference type="PANTHER" id="PTHR43133">
    <property type="entry name" value="RNA POLYMERASE ECF-TYPE SIGMA FACTO"/>
    <property type="match status" value="1"/>
</dbReference>
<protein>
    <recommendedName>
        <fullName evidence="6">RNA polymerase sigma factor</fullName>
    </recommendedName>
</protein>
<dbReference type="NCBIfam" id="TIGR02937">
    <property type="entry name" value="sigma70-ECF"/>
    <property type="match status" value="1"/>
</dbReference>
<organism evidence="9 10">
    <name type="scientific">Parabacteroides segnis</name>
    <dbReference type="NCBI Taxonomy" id="2763058"/>
    <lineage>
        <taxon>Bacteria</taxon>
        <taxon>Pseudomonadati</taxon>
        <taxon>Bacteroidota</taxon>
        <taxon>Bacteroidia</taxon>
        <taxon>Bacteroidales</taxon>
        <taxon>Tannerellaceae</taxon>
        <taxon>Parabacteroides</taxon>
    </lineage>
</organism>
<evidence type="ECO:0000256" key="5">
    <source>
        <dbReference type="ARBA" id="ARBA00023163"/>
    </source>
</evidence>
<dbReference type="InterPro" id="IPR036388">
    <property type="entry name" value="WH-like_DNA-bd_sf"/>
</dbReference>
<sequence length="192" mass="22863">MDNSYQNRKIVKSLAEGSYSAFEELYFLYNEKLYHFIMRLSSGNTYMAEEVVQLTFIRVWEIHEKIDPNESFISFICTVGKNILMNMYQRQTLEYIYNEYIVKQSMNSVNQTEESSDVSFLNDFIESLIEELPKDRKIIFVLSKKKNYSNKEISDLLGISESTIRSQLSLATNFMRKMLMKYYYLFILMMCL</sequence>
<keyword evidence="4 6" id="KW-0238">DNA-binding</keyword>
<dbReference type="EMBL" id="JACOOI010000051">
    <property type="protein sequence ID" value="MBC5646309.1"/>
    <property type="molecule type" value="Genomic_DNA"/>
</dbReference>
<keyword evidence="3 6" id="KW-0731">Sigma factor</keyword>
<comment type="similarity">
    <text evidence="1 6">Belongs to the sigma-70 factor family. ECF subfamily.</text>
</comment>
<evidence type="ECO:0000256" key="4">
    <source>
        <dbReference type="ARBA" id="ARBA00023125"/>
    </source>
</evidence>
<dbReference type="InterPro" id="IPR013324">
    <property type="entry name" value="RNA_pol_sigma_r3/r4-like"/>
</dbReference>
<evidence type="ECO:0000256" key="1">
    <source>
        <dbReference type="ARBA" id="ARBA00010641"/>
    </source>
</evidence>
<name>A0ABR7EB24_9BACT</name>
<dbReference type="InterPro" id="IPR039425">
    <property type="entry name" value="RNA_pol_sigma-70-like"/>
</dbReference>
<evidence type="ECO:0000256" key="6">
    <source>
        <dbReference type="RuleBase" id="RU000716"/>
    </source>
</evidence>
<dbReference type="Pfam" id="PF08281">
    <property type="entry name" value="Sigma70_r4_2"/>
    <property type="match status" value="1"/>
</dbReference>
<dbReference type="PROSITE" id="PS01063">
    <property type="entry name" value="SIGMA70_ECF"/>
    <property type="match status" value="1"/>
</dbReference>
<dbReference type="Gene3D" id="1.10.1740.10">
    <property type="match status" value="1"/>
</dbReference>
<dbReference type="RefSeq" id="WP_186961797.1">
    <property type="nucleotide sequence ID" value="NZ_JACOOI010000051.1"/>
</dbReference>
<proteinExistence type="inferred from homology"/>
<evidence type="ECO:0000259" key="8">
    <source>
        <dbReference type="Pfam" id="PF08281"/>
    </source>
</evidence>
<keyword evidence="5 6" id="KW-0804">Transcription</keyword>
<keyword evidence="2 6" id="KW-0805">Transcription regulation</keyword>
<feature type="domain" description="RNA polymerase sigma factor 70 region 4 type 2" evidence="8">
    <location>
        <begin position="125"/>
        <end position="171"/>
    </location>
</feature>
<dbReference type="SUPFAM" id="SSF88659">
    <property type="entry name" value="Sigma3 and sigma4 domains of RNA polymerase sigma factors"/>
    <property type="match status" value="1"/>
</dbReference>
<comment type="caution">
    <text evidence="9">The sequence shown here is derived from an EMBL/GenBank/DDBJ whole genome shotgun (WGS) entry which is preliminary data.</text>
</comment>
<reference evidence="9 10" key="1">
    <citation type="submission" date="2020-08" db="EMBL/GenBank/DDBJ databases">
        <title>Genome public.</title>
        <authorList>
            <person name="Liu C."/>
            <person name="Sun Q."/>
        </authorList>
    </citation>
    <scope>NUCLEOTIDE SEQUENCE [LARGE SCALE GENOMIC DNA]</scope>
    <source>
        <strain evidence="9 10">BX2</strain>
    </source>
</reference>
<feature type="domain" description="RNA polymerase sigma-70 region 2" evidence="7">
    <location>
        <begin position="29"/>
        <end position="92"/>
    </location>
</feature>
<dbReference type="InterPro" id="IPR013249">
    <property type="entry name" value="RNA_pol_sigma70_r4_t2"/>
</dbReference>
<evidence type="ECO:0000313" key="10">
    <source>
        <dbReference type="Proteomes" id="UP000644010"/>
    </source>
</evidence>
<dbReference type="InterPro" id="IPR014284">
    <property type="entry name" value="RNA_pol_sigma-70_dom"/>
</dbReference>
<dbReference type="Gene3D" id="1.10.10.10">
    <property type="entry name" value="Winged helix-like DNA-binding domain superfamily/Winged helix DNA-binding domain"/>
    <property type="match status" value="1"/>
</dbReference>
<dbReference type="Proteomes" id="UP000644010">
    <property type="component" value="Unassembled WGS sequence"/>
</dbReference>